<keyword evidence="4" id="KW-1185">Reference proteome</keyword>
<feature type="domain" description="Peptidase C14 caspase" evidence="2">
    <location>
        <begin position="68"/>
        <end position="237"/>
    </location>
</feature>
<dbReference type="GO" id="GO:0004197">
    <property type="term" value="F:cysteine-type endopeptidase activity"/>
    <property type="evidence" value="ECO:0007669"/>
    <property type="project" value="InterPro"/>
</dbReference>
<dbReference type="Pfam" id="PF00656">
    <property type="entry name" value="Peptidase_C14"/>
    <property type="match status" value="1"/>
</dbReference>
<organism evidence="3 4">
    <name type="scientific">Hyaloscypha variabilis (strain UAMH 11265 / GT02V1 / F)</name>
    <name type="common">Meliniomyces variabilis</name>
    <dbReference type="NCBI Taxonomy" id="1149755"/>
    <lineage>
        <taxon>Eukaryota</taxon>
        <taxon>Fungi</taxon>
        <taxon>Dikarya</taxon>
        <taxon>Ascomycota</taxon>
        <taxon>Pezizomycotina</taxon>
        <taxon>Leotiomycetes</taxon>
        <taxon>Helotiales</taxon>
        <taxon>Hyaloscyphaceae</taxon>
        <taxon>Hyaloscypha</taxon>
        <taxon>Hyaloscypha variabilis</taxon>
    </lineage>
</organism>
<evidence type="ECO:0000259" key="2">
    <source>
        <dbReference type="Pfam" id="PF00656"/>
    </source>
</evidence>
<dbReference type="GO" id="GO:0006508">
    <property type="term" value="P:proteolysis"/>
    <property type="evidence" value="ECO:0007669"/>
    <property type="project" value="InterPro"/>
</dbReference>
<dbReference type="STRING" id="1149755.A0A2J6QYT9"/>
<evidence type="ECO:0000313" key="4">
    <source>
        <dbReference type="Proteomes" id="UP000235786"/>
    </source>
</evidence>
<feature type="region of interest" description="Disordered" evidence="1">
    <location>
        <begin position="547"/>
        <end position="618"/>
    </location>
</feature>
<evidence type="ECO:0000313" key="3">
    <source>
        <dbReference type="EMBL" id="PMD31438.1"/>
    </source>
</evidence>
<sequence length="667" mass="73952">MKMSGQIARTHDTSFSDCHIRDIEKLGADLNEAVQAAWPKRHSIRYSQVYVLLLSWEADNLEVHLEIDPLRRVLEDRYHFNVQDYKIPSLKPDKALKKRIYDFLEKEDKDTLLIVYYAGHARSALQSNEASLWCANREDPYLVVPSGGIQSMLEEADADVILLCDCCHSTAIPTTDSPQRKNNKVMEAITACGYEAIAAEVGDHSFTKALIHTLALASKGLPFTISELHARVVSKLKCYAPELQKGEDGNYIDTADNRLLFERQHRRTPIFTVVCRANPTRSIVIAPLGKIYPSHSDSGEEFATRAAGKMPEASMDIDEEGMISSQDRGETMKRKRPVEDEGKCPFILISARLETRYNKQAWVEWIRNAPVDAKGIHVEGAYDSFSTLLLVRMPAAVWNLLSSNPAYTFLGYVTSENYAIPNQRDCTDVDMCETCGTLSAASILHEMTNVDKRKINTDKDVDSLSVSTRPSQFGSDETASVADSIFSRINRAKSIWSVAPSISSLWAKGDRPPLNSDSFVHSSVTPYSLKRGIPSVSEAVSNLDDLSLDAPRQDSKPSAPAGPSIPSRSNVDTGRAGHGSSTGSVAPLTRGSEHPVVAAERSNKRPPFSTKSKNYKVKPPRDTQSWVWFCHECGDGPSDTEYVSACTECFHPRCEDCRVMSRTSAGY</sequence>
<dbReference type="EMBL" id="KZ613962">
    <property type="protein sequence ID" value="PMD31438.1"/>
    <property type="molecule type" value="Genomic_DNA"/>
</dbReference>
<evidence type="ECO:0000256" key="1">
    <source>
        <dbReference type="SAM" id="MobiDB-lite"/>
    </source>
</evidence>
<gene>
    <name evidence="3" type="ORF">L207DRAFT_640736</name>
</gene>
<dbReference type="AlphaFoldDB" id="A0A2J6QYT9"/>
<proteinExistence type="predicted"/>
<dbReference type="Proteomes" id="UP000235786">
    <property type="component" value="Unassembled WGS sequence"/>
</dbReference>
<reference evidence="3 4" key="1">
    <citation type="submission" date="2016-04" db="EMBL/GenBank/DDBJ databases">
        <title>A degradative enzymes factory behind the ericoid mycorrhizal symbiosis.</title>
        <authorList>
            <consortium name="DOE Joint Genome Institute"/>
            <person name="Martino E."/>
            <person name="Morin E."/>
            <person name="Grelet G."/>
            <person name="Kuo A."/>
            <person name="Kohler A."/>
            <person name="Daghino S."/>
            <person name="Barry K."/>
            <person name="Choi C."/>
            <person name="Cichocki N."/>
            <person name="Clum A."/>
            <person name="Copeland A."/>
            <person name="Hainaut M."/>
            <person name="Haridas S."/>
            <person name="Labutti K."/>
            <person name="Lindquist E."/>
            <person name="Lipzen A."/>
            <person name="Khouja H.-R."/>
            <person name="Murat C."/>
            <person name="Ohm R."/>
            <person name="Olson A."/>
            <person name="Spatafora J."/>
            <person name="Veneault-Fourrey C."/>
            <person name="Henrissat B."/>
            <person name="Grigoriev I."/>
            <person name="Martin F."/>
            <person name="Perotto S."/>
        </authorList>
    </citation>
    <scope>NUCLEOTIDE SEQUENCE [LARGE SCALE GENOMIC DNA]</scope>
    <source>
        <strain evidence="3 4">F</strain>
    </source>
</reference>
<accession>A0A2J6QYT9</accession>
<dbReference type="Gene3D" id="3.40.50.1460">
    <property type="match status" value="1"/>
</dbReference>
<dbReference type="OrthoDB" id="4760831at2759"/>
<name>A0A2J6QYT9_HYAVF</name>
<dbReference type="InterPro" id="IPR011600">
    <property type="entry name" value="Pept_C14_caspase"/>
</dbReference>
<protein>
    <recommendedName>
        <fullName evidence="2">Peptidase C14 caspase domain-containing protein</fullName>
    </recommendedName>
</protein>